<keyword evidence="6" id="KW-0808">Transferase</keyword>
<dbReference type="AlphaFoldDB" id="A0A1I2FBL2"/>
<feature type="transmembrane region" description="Helical" evidence="5">
    <location>
        <begin position="43"/>
        <end position="61"/>
    </location>
</feature>
<sequence>MSGYIAIGLSWLLFGLLHSLTATHWFKQWVQSVHLIPQPYYRLIYNGIALITFLPVLLTLQEGPVDWLGSWRGSAWIGSLLIVSGSLVGLLAFKEYDIVDFLGWPMNSPLKESAESEGLRQDGLLRYVRHPLYLGTISALLGLLANQPDWKHLMFSLVAFTYLRIGIYFEERKLVKTFGEAYLRYQHQVPMLFPYRFAPHR</sequence>
<dbReference type="Gene3D" id="1.20.120.1630">
    <property type="match status" value="1"/>
</dbReference>
<name>A0A1I2FBL2_9BACT</name>
<accession>A0A1I2FBL2</accession>
<organism evidence="6 7">
    <name type="scientific">Spirosoma endophyticum</name>
    <dbReference type="NCBI Taxonomy" id="662367"/>
    <lineage>
        <taxon>Bacteria</taxon>
        <taxon>Pseudomonadati</taxon>
        <taxon>Bacteroidota</taxon>
        <taxon>Cytophagia</taxon>
        <taxon>Cytophagales</taxon>
        <taxon>Cytophagaceae</taxon>
        <taxon>Spirosoma</taxon>
    </lineage>
</organism>
<evidence type="ECO:0000256" key="2">
    <source>
        <dbReference type="ARBA" id="ARBA00022692"/>
    </source>
</evidence>
<keyword evidence="2 5" id="KW-0812">Transmembrane</keyword>
<protein>
    <submittedName>
        <fullName evidence="6">Protein-S-isoprenylcysteine O-methyltransferase Ste14</fullName>
    </submittedName>
</protein>
<evidence type="ECO:0000313" key="7">
    <source>
        <dbReference type="Proteomes" id="UP000198598"/>
    </source>
</evidence>
<dbReference type="GO" id="GO:0012505">
    <property type="term" value="C:endomembrane system"/>
    <property type="evidence" value="ECO:0007669"/>
    <property type="project" value="UniProtKB-SubCell"/>
</dbReference>
<feature type="transmembrane region" description="Helical" evidence="5">
    <location>
        <begin position="73"/>
        <end position="93"/>
    </location>
</feature>
<dbReference type="Proteomes" id="UP000198598">
    <property type="component" value="Unassembled WGS sequence"/>
</dbReference>
<dbReference type="InterPro" id="IPR007318">
    <property type="entry name" value="Phopholipid_MeTrfase"/>
</dbReference>
<dbReference type="STRING" id="662367.SAMN05216167_12537"/>
<proteinExistence type="predicted"/>
<evidence type="ECO:0000313" key="6">
    <source>
        <dbReference type="EMBL" id="SFF02782.1"/>
    </source>
</evidence>
<evidence type="ECO:0000256" key="3">
    <source>
        <dbReference type="ARBA" id="ARBA00022989"/>
    </source>
</evidence>
<dbReference type="Pfam" id="PF04191">
    <property type="entry name" value="PEMT"/>
    <property type="match status" value="1"/>
</dbReference>
<keyword evidence="7" id="KW-1185">Reference proteome</keyword>
<keyword evidence="4 5" id="KW-0472">Membrane</keyword>
<evidence type="ECO:0000256" key="4">
    <source>
        <dbReference type="ARBA" id="ARBA00023136"/>
    </source>
</evidence>
<comment type="subcellular location">
    <subcellularLocation>
        <location evidence="1">Endomembrane system</location>
        <topology evidence="1">Multi-pass membrane protein</topology>
    </subcellularLocation>
</comment>
<reference evidence="6 7" key="1">
    <citation type="submission" date="2016-10" db="EMBL/GenBank/DDBJ databases">
        <authorList>
            <person name="de Groot N.N."/>
        </authorList>
    </citation>
    <scope>NUCLEOTIDE SEQUENCE [LARGE SCALE GENOMIC DNA]</scope>
    <source>
        <strain evidence="6 7">DSM 26130</strain>
    </source>
</reference>
<dbReference type="GO" id="GO:0008168">
    <property type="term" value="F:methyltransferase activity"/>
    <property type="evidence" value="ECO:0007669"/>
    <property type="project" value="UniProtKB-KW"/>
</dbReference>
<dbReference type="OrthoDB" id="9809773at2"/>
<gene>
    <name evidence="6" type="ORF">SAMN05216167_12537</name>
</gene>
<evidence type="ECO:0000256" key="5">
    <source>
        <dbReference type="SAM" id="Phobius"/>
    </source>
</evidence>
<keyword evidence="6" id="KW-0489">Methyltransferase</keyword>
<keyword evidence="3 5" id="KW-1133">Transmembrane helix</keyword>
<evidence type="ECO:0000256" key="1">
    <source>
        <dbReference type="ARBA" id="ARBA00004127"/>
    </source>
</evidence>
<dbReference type="GO" id="GO:0032259">
    <property type="term" value="P:methylation"/>
    <property type="evidence" value="ECO:0007669"/>
    <property type="project" value="UniProtKB-KW"/>
</dbReference>
<dbReference type="EMBL" id="FOLQ01000025">
    <property type="protein sequence ID" value="SFF02782.1"/>
    <property type="molecule type" value="Genomic_DNA"/>
</dbReference>
<dbReference type="RefSeq" id="WP_093833718.1">
    <property type="nucleotide sequence ID" value="NZ_FOLQ01000025.1"/>
</dbReference>